<evidence type="ECO:0000256" key="1">
    <source>
        <dbReference type="ARBA" id="ARBA00000135"/>
    </source>
</evidence>
<dbReference type="InterPro" id="IPR000819">
    <property type="entry name" value="Peptidase_M17_C"/>
</dbReference>
<dbReference type="AlphaFoldDB" id="A0A173LVY7"/>
<keyword evidence="6 8" id="KW-0378">Hydrolase</keyword>
<dbReference type="SUPFAM" id="SSF52949">
    <property type="entry name" value="Macro domain-like"/>
    <property type="match status" value="1"/>
</dbReference>
<dbReference type="Pfam" id="PF00883">
    <property type="entry name" value="Peptidase_M17"/>
    <property type="match status" value="1"/>
</dbReference>
<dbReference type="Proteomes" id="UP000243847">
    <property type="component" value="Chromosome sequence1"/>
</dbReference>
<keyword evidence="5 8" id="KW-0645">Protease</keyword>
<dbReference type="EC" id="3.4.11.10" evidence="8"/>
<dbReference type="GO" id="GO:0005737">
    <property type="term" value="C:cytoplasm"/>
    <property type="evidence" value="ECO:0007669"/>
    <property type="project" value="UniProtKB-SubCell"/>
</dbReference>
<dbReference type="NCBIfam" id="NF002073">
    <property type="entry name" value="PRK00913.1-2"/>
    <property type="match status" value="1"/>
</dbReference>
<evidence type="ECO:0000256" key="7">
    <source>
        <dbReference type="ARBA" id="ARBA00049972"/>
    </source>
</evidence>
<dbReference type="EMBL" id="AP017457">
    <property type="protein sequence ID" value="BAU99018.1"/>
    <property type="molecule type" value="Genomic_DNA"/>
</dbReference>
<evidence type="ECO:0000259" key="9">
    <source>
        <dbReference type="PROSITE" id="PS00631"/>
    </source>
</evidence>
<dbReference type="InterPro" id="IPR011356">
    <property type="entry name" value="Leucine_aapep/pepB"/>
</dbReference>
<feature type="binding site" evidence="8">
    <location>
        <position position="312"/>
    </location>
    <ligand>
        <name>Mn(2+)</name>
        <dbReference type="ChEBI" id="CHEBI:29035"/>
        <label>1</label>
    </ligand>
</feature>
<dbReference type="KEGG" id="amin:AUMI_14760"/>
<feature type="binding site" evidence="8">
    <location>
        <position position="233"/>
    </location>
    <ligand>
        <name>Mn(2+)</name>
        <dbReference type="ChEBI" id="CHEBI:29035"/>
        <label>1</label>
    </ligand>
</feature>
<evidence type="ECO:0000256" key="3">
    <source>
        <dbReference type="ARBA" id="ARBA00009528"/>
    </source>
</evidence>
<sequence length="472" mass="49193">MGASVSKKKIALSGSYSSSSLASLSAPLGITGEADTFTRVVDPTNPKRVLAIVGLGPTPLTPQALRNAAAVASRRLTDSSTITFDFGAESEEDIEAIAEGALLGSYSFQKYKSSSTNSYKLERIEIIAPKKFAPTLSRSEITSSSVALVKDLVNTPANDLYPASFATAAQEAIKGLPIKATIWDEKALAKDGFGGILGVGQGSSRPPRLMKLEYSPRQARHKIALVGKGITFDTGGLSLKSGAGMIGMKYDMTGAASVLAVIRAAAQLKLKVKITAWLCLAENMPSGTATRPNDVLTIRGGKTVEVLNTDAEGRLVLADGLAAASEEKPDLIIDVATLTGAATTALGTRYTGAMGDEKSISHLVELGKAVGETFWHMPLPEEIRAYLNSDIADLANIKQGNTAAGMLVGATFLQQFIGKTSDKDDAPLIPWIHLDVANTANNAGAPFGVVASGPTGVAVRTLIKLSESFAAA</sequence>
<feature type="binding site" evidence="8">
    <location>
        <position position="251"/>
    </location>
    <ligand>
        <name>Mn(2+)</name>
        <dbReference type="ChEBI" id="CHEBI:29035"/>
        <label>2</label>
    </ligand>
</feature>
<feature type="active site" evidence="8">
    <location>
        <position position="240"/>
    </location>
</feature>
<protein>
    <recommendedName>
        <fullName evidence="8">Probable cytosol aminopeptidase</fullName>
        <ecNumber evidence="8">3.4.11.1</ecNumber>
    </recommendedName>
    <alternativeName>
        <fullName evidence="8">Leucine aminopeptidase</fullName>
        <shortName evidence="8">LAP</shortName>
        <ecNumber evidence="8">3.4.11.10</ecNumber>
    </alternativeName>
    <alternativeName>
        <fullName evidence="8">Leucyl aminopeptidase</fullName>
    </alternativeName>
</protein>
<dbReference type="GO" id="GO:0030145">
    <property type="term" value="F:manganese ion binding"/>
    <property type="evidence" value="ECO:0007669"/>
    <property type="project" value="UniProtKB-UniRule"/>
</dbReference>
<feature type="binding site" evidence="8">
    <location>
        <position position="312"/>
    </location>
    <ligand>
        <name>Mn(2+)</name>
        <dbReference type="ChEBI" id="CHEBI:29035"/>
        <label>2</label>
    </ligand>
</feature>
<comment type="similarity">
    <text evidence="3 8">Belongs to the peptidase M17 family.</text>
</comment>
<proteinExistence type="inferred from homology"/>
<keyword evidence="8" id="KW-0479">Metal-binding</keyword>
<gene>
    <name evidence="8" type="primary">pepA</name>
    <name evidence="10" type="ORF">AUMI_14760</name>
</gene>
<dbReference type="PROSITE" id="PS00631">
    <property type="entry name" value="CYTOSOL_AP"/>
    <property type="match status" value="1"/>
</dbReference>
<accession>A0A173LVY7</accession>
<evidence type="ECO:0000256" key="6">
    <source>
        <dbReference type="ARBA" id="ARBA00022801"/>
    </source>
</evidence>
<dbReference type="CDD" id="cd00433">
    <property type="entry name" value="Peptidase_M17"/>
    <property type="match status" value="1"/>
</dbReference>
<evidence type="ECO:0000256" key="5">
    <source>
        <dbReference type="ARBA" id="ARBA00022670"/>
    </source>
</evidence>
<feature type="binding site" evidence="8">
    <location>
        <position position="310"/>
    </location>
    <ligand>
        <name>Mn(2+)</name>
        <dbReference type="ChEBI" id="CHEBI:29035"/>
        <label>1</label>
    </ligand>
</feature>
<reference evidence="10 11" key="1">
    <citation type="journal article" date="2016" name="Genome Announc.">
        <title>Complete Genome Sequence of Aurantimicrobium minutum Type Strain KNCT, a Planktonic Ultramicrobacterium Isolated from River Water.</title>
        <authorList>
            <person name="Nakai R."/>
            <person name="Fujisawa T."/>
            <person name="Nakamura Y."/>
            <person name="Nishide H."/>
            <person name="Uchiyama I."/>
            <person name="Baba T."/>
            <person name="Toyoda A."/>
            <person name="Fujiyama A."/>
            <person name="Naganuma T."/>
            <person name="Niki H."/>
        </authorList>
    </citation>
    <scope>NUCLEOTIDE SEQUENCE [LARGE SCALE GENOMIC DNA]</scope>
    <source>
        <strain evidence="10 11">KNC</strain>
    </source>
</reference>
<feature type="domain" description="Cytosol aminopeptidase" evidence="9">
    <location>
        <begin position="308"/>
        <end position="315"/>
    </location>
</feature>
<dbReference type="GO" id="GO:0006508">
    <property type="term" value="P:proteolysis"/>
    <property type="evidence" value="ECO:0007669"/>
    <property type="project" value="UniProtKB-KW"/>
</dbReference>
<dbReference type="Gene3D" id="3.40.220.10">
    <property type="entry name" value="Leucine Aminopeptidase, subunit E, domain 1"/>
    <property type="match status" value="1"/>
</dbReference>
<feature type="binding site" evidence="8">
    <location>
        <position position="233"/>
    </location>
    <ligand>
        <name>Mn(2+)</name>
        <dbReference type="ChEBI" id="CHEBI:29035"/>
        <label>2</label>
    </ligand>
</feature>
<dbReference type="PANTHER" id="PTHR11963:SF23">
    <property type="entry name" value="CYTOSOL AMINOPEPTIDASE"/>
    <property type="match status" value="1"/>
</dbReference>
<evidence type="ECO:0000256" key="8">
    <source>
        <dbReference type="HAMAP-Rule" id="MF_00181"/>
    </source>
</evidence>
<dbReference type="InterPro" id="IPR043472">
    <property type="entry name" value="Macro_dom-like"/>
</dbReference>
<dbReference type="PRINTS" id="PR00481">
    <property type="entry name" value="LAMNOPPTDASE"/>
</dbReference>
<comment type="subcellular location">
    <subcellularLocation>
        <location evidence="8">Cytoplasm</location>
    </subcellularLocation>
</comment>
<keyword evidence="4 8" id="KW-0031">Aminopeptidase</keyword>
<dbReference type="Gene3D" id="3.40.630.10">
    <property type="entry name" value="Zn peptidases"/>
    <property type="match status" value="1"/>
</dbReference>
<comment type="catalytic activity">
    <reaction evidence="1 8">
        <text>Release of an N-terminal amino acid, Xaa-|-Yaa-, in which Xaa is preferably Leu, but may be other amino acids including Pro although not Arg or Lys, and Yaa may be Pro. Amino acid amides and methyl esters are also readily hydrolyzed, but rates on arylamides are exceedingly low.</text>
        <dbReference type="EC" id="3.4.11.1"/>
    </reaction>
</comment>
<dbReference type="PANTHER" id="PTHR11963">
    <property type="entry name" value="LEUCINE AMINOPEPTIDASE-RELATED"/>
    <property type="match status" value="1"/>
</dbReference>
<organism evidence="10 11">
    <name type="scientific">Aurantimicrobium minutum</name>
    <dbReference type="NCBI Taxonomy" id="708131"/>
    <lineage>
        <taxon>Bacteria</taxon>
        <taxon>Bacillati</taxon>
        <taxon>Actinomycetota</taxon>
        <taxon>Actinomycetes</taxon>
        <taxon>Micrococcales</taxon>
        <taxon>Microbacteriaceae</taxon>
        <taxon>Aurantimicrobium</taxon>
    </lineage>
</organism>
<evidence type="ECO:0000256" key="4">
    <source>
        <dbReference type="ARBA" id="ARBA00022438"/>
    </source>
</evidence>
<comment type="cofactor">
    <cofactor evidence="8">
        <name>Mn(2+)</name>
        <dbReference type="ChEBI" id="CHEBI:29035"/>
    </cofactor>
    <text evidence="8">Binds 2 manganese ions per subunit.</text>
</comment>
<dbReference type="GO" id="GO:0070006">
    <property type="term" value="F:metalloaminopeptidase activity"/>
    <property type="evidence" value="ECO:0007669"/>
    <property type="project" value="InterPro"/>
</dbReference>
<feature type="active site" evidence="8">
    <location>
        <position position="314"/>
    </location>
</feature>
<dbReference type="EC" id="3.4.11.1" evidence="8"/>
<evidence type="ECO:0000256" key="2">
    <source>
        <dbReference type="ARBA" id="ARBA00000967"/>
    </source>
</evidence>
<keyword evidence="8" id="KW-0963">Cytoplasm</keyword>
<comment type="catalytic activity">
    <reaction evidence="2 8">
        <text>Release of an N-terminal amino acid, preferentially leucine, but not glutamic or aspartic acids.</text>
        <dbReference type="EC" id="3.4.11.10"/>
    </reaction>
</comment>
<dbReference type="SUPFAM" id="SSF53187">
    <property type="entry name" value="Zn-dependent exopeptidases"/>
    <property type="match status" value="1"/>
</dbReference>
<feature type="binding site" evidence="8">
    <location>
        <position position="228"/>
    </location>
    <ligand>
        <name>Mn(2+)</name>
        <dbReference type="ChEBI" id="CHEBI:29035"/>
        <label>2</label>
    </ligand>
</feature>
<comment type="function">
    <text evidence="7 8">Presumably involved in the processing and regular turnover of intracellular proteins. Catalyzes the removal of unsubstituted N-terminal amino acids from various peptides.</text>
</comment>
<name>A0A173LVY7_9MICO</name>
<dbReference type="Pfam" id="PF02789">
    <property type="entry name" value="Peptidase_M17_N"/>
    <property type="match status" value="1"/>
</dbReference>
<dbReference type="InterPro" id="IPR023042">
    <property type="entry name" value="Peptidase_M17_leu_NH2_pept"/>
</dbReference>
<dbReference type="InterPro" id="IPR008283">
    <property type="entry name" value="Peptidase_M17_N"/>
</dbReference>
<dbReference type="HAMAP" id="MF_00181">
    <property type="entry name" value="Cytosol_peptidase_M17"/>
    <property type="match status" value="1"/>
</dbReference>
<evidence type="ECO:0000313" key="11">
    <source>
        <dbReference type="Proteomes" id="UP000243847"/>
    </source>
</evidence>
<evidence type="ECO:0000313" key="10">
    <source>
        <dbReference type="EMBL" id="BAU99018.1"/>
    </source>
</evidence>
<keyword evidence="8" id="KW-0464">Manganese</keyword>